<evidence type="ECO:0000313" key="1">
    <source>
        <dbReference type="EnsemblMetazoa" id="PPA46232.1"/>
    </source>
</evidence>
<dbReference type="Proteomes" id="UP000005239">
    <property type="component" value="Unassembled WGS sequence"/>
</dbReference>
<accession>A0A8R1Z5L1</accession>
<protein>
    <submittedName>
        <fullName evidence="1">Uncharacterized protein</fullName>
    </submittedName>
</protein>
<organism evidence="1 2">
    <name type="scientific">Pristionchus pacificus</name>
    <name type="common">Parasitic nematode worm</name>
    <dbReference type="NCBI Taxonomy" id="54126"/>
    <lineage>
        <taxon>Eukaryota</taxon>
        <taxon>Metazoa</taxon>
        <taxon>Ecdysozoa</taxon>
        <taxon>Nematoda</taxon>
        <taxon>Chromadorea</taxon>
        <taxon>Rhabditida</taxon>
        <taxon>Rhabditina</taxon>
        <taxon>Diplogasteromorpha</taxon>
        <taxon>Diplogasteroidea</taxon>
        <taxon>Neodiplogasteridae</taxon>
        <taxon>Pristionchus</taxon>
    </lineage>
</organism>
<dbReference type="EnsemblMetazoa" id="PPA46232.1">
    <property type="protein sequence ID" value="PPA46232.1"/>
    <property type="gene ID" value="WBGene00284601"/>
</dbReference>
<proteinExistence type="predicted"/>
<reference evidence="1" key="2">
    <citation type="submission" date="2022-06" db="UniProtKB">
        <authorList>
            <consortium name="EnsemblMetazoa"/>
        </authorList>
    </citation>
    <scope>IDENTIFICATION</scope>
    <source>
        <strain evidence="1">PS312</strain>
    </source>
</reference>
<gene>
    <name evidence="1" type="primary">WBGene00284601</name>
</gene>
<keyword evidence="2" id="KW-1185">Reference proteome</keyword>
<accession>A0A2A6CUQ5</accession>
<reference evidence="2" key="1">
    <citation type="journal article" date="2008" name="Nat. Genet.">
        <title>The Pristionchus pacificus genome provides a unique perspective on nematode lifestyle and parasitism.</title>
        <authorList>
            <person name="Dieterich C."/>
            <person name="Clifton S.W."/>
            <person name="Schuster L.N."/>
            <person name="Chinwalla A."/>
            <person name="Delehaunty K."/>
            <person name="Dinkelacker I."/>
            <person name="Fulton L."/>
            <person name="Fulton R."/>
            <person name="Godfrey J."/>
            <person name="Minx P."/>
            <person name="Mitreva M."/>
            <person name="Roeseler W."/>
            <person name="Tian H."/>
            <person name="Witte H."/>
            <person name="Yang S.P."/>
            <person name="Wilson R.K."/>
            <person name="Sommer R.J."/>
        </authorList>
    </citation>
    <scope>NUCLEOTIDE SEQUENCE [LARGE SCALE GENOMIC DNA]</scope>
    <source>
        <strain evidence="2">PS312</strain>
    </source>
</reference>
<dbReference type="AlphaFoldDB" id="A0A2A6CUQ5"/>
<name>A0A2A6CUQ5_PRIPA</name>
<evidence type="ECO:0000313" key="2">
    <source>
        <dbReference type="Proteomes" id="UP000005239"/>
    </source>
</evidence>
<sequence length="115" mass="13678">MENSRDEEKGQEREEGFAFRSGLGRTIDKLEGDWEGKKRVRKAENGRGDDDTFTRAMFCSCERVTHLHGKRGVLASFRTWSMRYQYGVNKRQLLLVLRSSYVHENKIRMRRMCWI</sequence>